<feature type="transmembrane region" description="Helical" evidence="1">
    <location>
        <begin position="240"/>
        <end position="265"/>
    </location>
</feature>
<dbReference type="Proteomes" id="UP001464891">
    <property type="component" value="Unassembled WGS sequence"/>
</dbReference>
<feature type="domain" description="DUF4350" evidence="2">
    <location>
        <begin position="41"/>
        <end position="204"/>
    </location>
</feature>
<evidence type="ECO:0000259" key="2">
    <source>
        <dbReference type="Pfam" id="PF14258"/>
    </source>
</evidence>
<evidence type="ECO:0000313" key="4">
    <source>
        <dbReference type="Proteomes" id="UP001464891"/>
    </source>
</evidence>
<accession>A0ABV0JAI2</accession>
<proteinExistence type="predicted"/>
<protein>
    <submittedName>
        <fullName evidence="3">DUF4350 domain-containing protein</fullName>
    </submittedName>
</protein>
<keyword evidence="1" id="KW-0812">Transmembrane</keyword>
<keyword evidence="4" id="KW-1185">Reference proteome</keyword>
<dbReference type="InterPro" id="IPR025646">
    <property type="entry name" value="DUF4350"/>
</dbReference>
<comment type="caution">
    <text evidence="3">The sequence shown here is derived from an EMBL/GenBank/DDBJ whole genome shotgun (WGS) entry which is preliminary data.</text>
</comment>
<dbReference type="RefSeq" id="WP_199298896.1">
    <property type="nucleotide sequence ID" value="NZ_JAMPKM010000007.1"/>
</dbReference>
<reference evidence="3 4" key="1">
    <citation type="submission" date="2022-04" db="EMBL/GenBank/DDBJ databases">
        <title>Positive selection, recombination, and allopatry shape intraspecific diversity of widespread and dominant cyanobacteria.</title>
        <authorList>
            <person name="Wei J."/>
            <person name="Shu W."/>
            <person name="Hu C."/>
        </authorList>
    </citation>
    <scope>NUCLEOTIDE SEQUENCE [LARGE SCALE GENOMIC DNA]</scope>
    <source>
        <strain evidence="3 4">GB2-A4</strain>
    </source>
</reference>
<evidence type="ECO:0000256" key="1">
    <source>
        <dbReference type="SAM" id="Phobius"/>
    </source>
</evidence>
<sequence>MNPAQNLSRRQMWFGALVIGAIALLTLLSAPTQSASRSGSTYSRAPDGYGAWYSFMSDRGTPIQRWQQPFEQLAQKQPSSANQGKITLLQINSRLKVASLDENQKAWVEAGNTLVVLGAHAPVTEATFRTWQTSEVGNVRVETRRRHYLPKQGTTSLVLGDRFGAVVWQESLGQGRVVWATTPHLAANAYQDDRGNYEFLAQLVTQPKQSIWVDEYLHGYRDPADATGSGSGSEKRSRSFLAYLANTALLPGFIQVGVLLLLGIWAHNRRFGQPIPVTTPAVDNSKAYIEALAGALYKA</sequence>
<evidence type="ECO:0000313" key="3">
    <source>
        <dbReference type="EMBL" id="MEP0818135.1"/>
    </source>
</evidence>
<organism evidence="3 4">
    <name type="scientific">Trichocoleus desertorum GB2-A4</name>
    <dbReference type="NCBI Taxonomy" id="2933944"/>
    <lineage>
        <taxon>Bacteria</taxon>
        <taxon>Bacillati</taxon>
        <taxon>Cyanobacteriota</taxon>
        <taxon>Cyanophyceae</taxon>
        <taxon>Leptolyngbyales</taxon>
        <taxon>Trichocoleusaceae</taxon>
        <taxon>Trichocoleus</taxon>
    </lineage>
</organism>
<dbReference type="EMBL" id="JAMPKM010000007">
    <property type="protein sequence ID" value="MEP0818135.1"/>
    <property type="molecule type" value="Genomic_DNA"/>
</dbReference>
<dbReference type="Pfam" id="PF14258">
    <property type="entry name" value="DUF4350"/>
    <property type="match status" value="1"/>
</dbReference>
<keyword evidence="1" id="KW-1133">Transmembrane helix</keyword>
<name>A0ABV0JAI2_9CYAN</name>
<keyword evidence="1" id="KW-0472">Membrane</keyword>
<gene>
    <name evidence="3" type="ORF">NC998_13620</name>
</gene>